<dbReference type="OrthoDB" id="333551at2759"/>
<dbReference type="PANTHER" id="PTHR15885:SF1">
    <property type="entry name" value="COILED-COIL DOMAIN-CONTAINING PROTEIN 174"/>
    <property type="match status" value="1"/>
</dbReference>
<feature type="chain" id="PRO_5013198369" evidence="2">
    <location>
        <begin position="16"/>
        <end position="69"/>
    </location>
</feature>
<dbReference type="EMBL" id="LFYR01001552">
    <property type="protein sequence ID" value="KMZ60939.1"/>
    <property type="molecule type" value="Genomic_DNA"/>
</dbReference>
<accession>A0A0K9NVY8</accession>
<dbReference type="InterPro" id="IPR025066">
    <property type="entry name" value="CCDC174-like"/>
</dbReference>
<organism evidence="3 4">
    <name type="scientific">Zostera marina</name>
    <name type="common">Eelgrass</name>
    <dbReference type="NCBI Taxonomy" id="29655"/>
    <lineage>
        <taxon>Eukaryota</taxon>
        <taxon>Viridiplantae</taxon>
        <taxon>Streptophyta</taxon>
        <taxon>Embryophyta</taxon>
        <taxon>Tracheophyta</taxon>
        <taxon>Spermatophyta</taxon>
        <taxon>Magnoliopsida</taxon>
        <taxon>Liliopsida</taxon>
        <taxon>Zosteraceae</taxon>
        <taxon>Zostera</taxon>
    </lineage>
</organism>
<sequence>MLILFLPFFLLKVQRDGLFSYASLERKAVFYEKPVIGDLPDEEDKEYCVDFFHKPISHDSSKSPERKNP</sequence>
<evidence type="ECO:0000256" key="2">
    <source>
        <dbReference type="SAM" id="SignalP"/>
    </source>
</evidence>
<feature type="signal peptide" evidence="2">
    <location>
        <begin position="1"/>
        <end position="15"/>
    </location>
</feature>
<comment type="caution">
    <text evidence="3">The sequence shown here is derived from an EMBL/GenBank/DDBJ whole genome shotgun (WGS) entry which is preliminary data.</text>
</comment>
<evidence type="ECO:0000313" key="3">
    <source>
        <dbReference type="EMBL" id="KMZ60939.1"/>
    </source>
</evidence>
<reference evidence="4" key="1">
    <citation type="journal article" date="2016" name="Nature">
        <title>The genome of the seagrass Zostera marina reveals angiosperm adaptation to the sea.</title>
        <authorList>
            <person name="Olsen J.L."/>
            <person name="Rouze P."/>
            <person name="Verhelst B."/>
            <person name="Lin Y.-C."/>
            <person name="Bayer T."/>
            <person name="Collen J."/>
            <person name="Dattolo E."/>
            <person name="De Paoli E."/>
            <person name="Dittami S."/>
            <person name="Maumus F."/>
            <person name="Michel G."/>
            <person name="Kersting A."/>
            <person name="Lauritano C."/>
            <person name="Lohaus R."/>
            <person name="Toepel M."/>
            <person name="Tonon T."/>
            <person name="Vanneste K."/>
            <person name="Amirebrahimi M."/>
            <person name="Brakel J."/>
            <person name="Bostroem C."/>
            <person name="Chovatia M."/>
            <person name="Grimwood J."/>
            <person name="Jenkins J.W."/>
            <person name="Jueterbock A."/>
            <person name="Mraz A."/>
            <person name="Stam W.T."/>
            <person name="Tice H."/>
            <person name="Bornberg-Bauer E."/>
            <person name="Green P.J."/>
            <person name="Pearson G.A."/>
            <person name="Procaccini G."/>
            <person name="Duarte C.M."/>
            <person name="Schmutz J."/>
            <person name="Reusch T.B.H."/>
            <person name="Van de Peer Y."/>
        </authorList>
    </citation>
    <scope>NUCLEOTIDE SEQUENCE [LARGE SCALE GENOMIC DNA]</scope>
    <source>
        <strain evidence="4">cv. Finnish</strain>
    </source>
</reference>
<evidence type="ECO:0000313" key="4">
    <source>
        <dbReference type="Proteomes" id="UP000036987"/>
    </source>
</evidence>
<gene>
    <name evidence="3" type="ORF">ZOSMA_563G00010</name>
</gene>
<protein>
    <submittedName>
        <fullName evidence="3">Uncharacterized protein</fullName>
    </submittedName>
</protein>
<proteinExistence type="predicted"/>
<name>A0A0K9NVY8_ZOSMR</name>
<keyword evidence="2" id="KW-0732">Signal</keyword>
<evidence type="ECO:0000256" key="1">
    <source>
        <dbReference type="ARBA" id="ARBA00023054"/>
    </source>
</evidence>
<dbReference type="PANTHER" id="PTHR15885">
    <property type="entry name" value="COILED-COIL DOMAIN-CONTAINING PROTEIN 174"/>
    <property type="match status" value="1"/>
</dbReference>
<dbReference type="STRING" id="29655.A0A0K9NVY8"/>
<dbReference type="AlphaFoldDB" id="A0A0K9NVY8"/>
<keyword evidence="1" id="KW-0175">Coiled coil</keyword>
<dbReference type="Proteomes" id="UP000036987">
    <property type="component" value="Unassembled WGS sequence"/>
</dbReference>
<keyword evidence="4" id="KW-1185">Reference proteome</keyword>